<dbReference type="PANTHER" id="PTHR13063:SF10">
    <property type="entry name" value="NITRIC OXIDE SYNTHASE-INTERACTING PROTEIN"/>
    <property type="match status" value="1"/>
</dbReference>
<dbReference type="EMBL" id="VCGU01000002">
    <property type="protein sequence ID" value="TRY79872.1"/>
    <property type="molecule type" value="Genomic_DNA"/>
</dbReference>
<dbReference type="SUPFAM" id="SSF57850">
    <property type="entry name" value="RING/U-box"/>
    <property type="match status" value="1"/>
</dbReference>
<dbReference type="Pfam" id="PF15906">
    <property type="entry name" value="zf-NOSIP"/>
    <property type="match status" value="1"/>
</dbReference>
<protein>
    <recommendedName>
        <fullName evidence="4">Nitric oxide synthase-interacting protein homolog</fullName>
    </recommendedName>
</protein>
<feature type="compositionally biased region" description="Basic and acidic residues" evidence="5">
    <location>
        <begin position="161"/>
        <end position="176"/>
    </location>
</feature>
<comment type="similarity">
    <text evidence="2 4">Belongs to the NOSIP family.</text>
</comment>
<dbReference type="InterPro" id="IPR016818">
    <property type="entry name" value="NOSIP"/>
</dbReference>
<sequence>MTRHGRNATNSAVYSYHERHKDARSSGYGTDHMRLSKDAVKKFDCCSLTLQPCRTPVVTPQGWLYDKEVILQYIVDKRMEYQKKLRAFQAESQKDFQALFQSAQDQKNLERSKFEHQQTSIKSPSTGSTPSSSSSASSSSGVAKPVMPSFWLPSRTPDSTGKPRTDGDQPNKRPDKTVLCPCSGRPLKVRDLIAVKFRESKPEADAPASEKAFNGYQCAVTGDVLRDSVRCFVLKPTGDVVTAECVDNIIRKDMTHPLTGQVLVESDLIELQRGGTGFAAANDKLKAAKYRPSLATA</sequence>
<dbReference type="PANTHER" id="PTHR13063">
    <property type="entry name" value="ENOS INTERACTING PROTEIN"/>
    <property type="match status" value="1"/>
</dbReference>
<evidence type="ECO:0000256" key="4">
    <source>
        <dbReference type="PIRNR" id="PIRNR023577"/>
    </source>
</evidence>
<comment type="subcellular location">
    <subcellularLocation>
        <location evidence="1 4">Nucleus</location>
    </subcellularLocation>
</comment>
<evidence type="ECO:0000313" key="8">
    <source>
        <dbReference type="Proteomes" id="UP000318571"/>
    </source>
</evidence>
<dbReference type="GO" id="GO:0005634">
    <property type="term" value="C:nucleus"/>
    <property type="evidence" value="ECO:0007669"/>
    <property type="project" value="UniProtKB-SubCell"/>
</dbReference>
<reference evidence="7 8" key="1">
    <citation type="journal article" date="2018" name="Nat. Ecol. Evol.">
        <title>Genomic signatures of mitonuclear coevolution across populations of Tigriopus californicus.</title>
        <authorList>
            <person name="Barreto F.S."/>
            <person name="Watson E.T."/>
            <person name="Lima T.G."/>
            <person name="Willett C.S."/>
            <person name="Edmands S."/>
            <person name="Li W."/>
            <person name="Burton R.S."/>
        </authorList>
    </citation>
    <scope>NUCLEOTIDE SEQUENCE [LARGE SCALE GENOMIC DNA]</scope>
    <source>
        <strain evidence="7 8">San Diego</strain>
    </source>
</reference>
<comment type="caution">
    <text evidence="7">The sequence shown here is derived from an EMBL/GenBank/DDBJ whole genome shotgun (WGS) entry which is preliminary data.</text>
</comment>
<dbReference type="STRING" id="6832.A0A553PQB6"/>
<keyword evidence="8" id="KW-1185">Reference proteome</keyword>
<keyword evidence="3 4" id="KW-0539">Nucleus</keyword>
<feature type="compositionally biased region" description="Basic and acidic residues" evidence="5">
    <location>
        <begin position="107"/>
        <end position="116"/>
    </location>
</feature>
<organism evidence="7 8">
    <name type="scientific">Tigriopus californicus</name>
    <name type="common">Marine copepod</name>
    <dbReference type="NCBI Taxonomy" id="6832"/>
    <lineage>
        <taxon>Eukaryota</taxon>
        <taxon>Metazoa</taxon>
        <taxon>Ecdysozoa</taxon>
        <taxon>Arthropoda</taxon>
        <taxon>Crustacea</taxon>
        <taxon>Multicrustacea</taxon>
        <taxon>Hexanauplia</taxon>
        <taxon>Copepoda</taxon>
        <taxon>Harpacticoida</taxon>
        <taxon>Harpacticidae</taxon>
        <taxon>Tigriopus</taxon>
    </lineage>
</organism>
<proteinExistence type="inferred from homology"/>
<gene>
    <name evidence="7" type="ORF">TCAL_06045</name>
</gene>
<dbReference type="OrthoDB" id="116827at2759"/>
<evidence type="ECO:0000256" key="2">
    <source>
        <dbReference type="ARBA" id="ARBA00008126"/>
    </source>
</evidence>
<evidence type="ECO:0000256" key="1">
    <source>
        <dbReference type="ARBA" id="ARBA00004123"/>
    </source>
</evidence>
<dbReference type="OMA" id="PCVTKFM"/>
<dbReference type="CDD" id="cd16662">
    <property type="entry name" value="RING-Ubox2_NOSIP"/>
    <property type="match status" value="1"/>
</dbReference>
<feature type="compositionally biased region" description="Low complexity" evidence="5">
    <location>
        <begin position="122"/>
        <end position="146"/>
    </location>
</feature>
<evidence type="ECO:0000313" key="7">
    <source>
        <dbReference type="EMBL" id="TRY79872.1"/>
    </source>
</evidence>
<evidence type="ECO:0000259" key="6">
    <source>
        <dbReference type="Pfam" id="PF15906"/>
    </source>
</evidence>
<dbReference type="InterPro" id="IPR031790">
    <property type="entry name" value="Znf-NOSIP"/>
</dbReference>
<dbReference type="AlphaFoldDB" id="A0A553PQB6"/>
<dbReference type="GO" id="GO:0061630">
    <property type="term" value="F:ubiquitin protein ligase activity"/>
    <property type="evidence" value="ECO:0007669"/>
    <property type="project" value="InterPro"/>
</dbReference>
<evidence type="ECO:0000256" key="3">
    <source>
        <dbReference type="ARBA" id="ARBA00023242"/>
    </source>
</evidence>
<feature type="domain" description="Nitric oxide synthase-interacting protein zinc-finger" evidence="6">
    <location>
        <begin position="4"/>
        <end position="77"/>
    </location>
</feature>
<dbReference type="Proteomes" id="UP000318571">
    <property type="component" value="Chromosome 6"/>
</dbReference>
<feature type="region of interest" description="Disordered" evidence="5">
    <location>
        <begin position="107"/>
        <end position="180"/>
    </location>
</feature>
<dbReference type="CDD" id="cd16661">
    <property type="entry name" value="RING-Ubox1_NOSIP"/>
    <property type="match status" value="1"/>
</dbReference>
<name>A0A553PQB6_TIGCA</name>
<dbReference type="PIRSF" id="PIRSF023577">
    <property type="entry name" value="ENOS_interacting"/>
    <property type="match status" value="1"/>
</dbReference>
<dbReference type="InterPro" id="IPR013083">
    <property type="entry name" value="Znf_RING/FYVE/PHD"/>
</dbReference>
<dbReference type="Gene3D" id="3.30.40.10">
    <property type="entry name" value="Zinc/RING finger domain, C3HC4 (zinc finger)"/>
    <property type="match status" value="2"/>
</dbReference>
<accession>A0A553PQB6</accession>
<evidence type="ECO:0000256" key="5">
    <source>
        <dbReference type="SAM" id="MobiDB-lite"/>
    </source>
</evidence>